<evidence type="ECO:0000256" key="8">
    <source>
        <dbReference type="PIRSR" id="PIRSR600175-1"/>
    </source>
</evidence>
<feature type="transmembrane region" description="Helical" evidence="9">
    <location>
        <begin position="6"/>
        <end position="26"/>
    </location>
</feature>
<reference evidence="10" key="1">
    <citation type="submission" date="2013-04" db="EMBL/GenBank/DDBJ databases">
        <authorList>
            <person name="Qu J."/>
            <person name="Murali S.C."/>
            <person name="Bandaranaike D."/>
            <person name="Bellair M."/>
            <person name="Blankenburg K."/>
            <person name="Chao H."/>
            <person name="Dinh H."/>
            <person name="Doddapaneni H."/>
            <person name="Downs B."/>
            <person name="Dugan-Rocha S."/>
            <person name="Elkadiri S."/>
            <person name="Gnanaolivu R.D."/>
            <person name="Hernandez B."/>
            <person name="Javaid M."/>
            <person name="Jayaseelan J.C."/>
            <person name="Lee S."/>
            <person name="Li M."/>
            <person name="Ming W."/>
            <person name="Munidasa M."/>
            <person name="Muniz J."/>
            <person name="Nguyen L."/>
            <person name="Ongeri F."/>
            <person name="Osuji N."/>
            <person name="Pu L.-L."/>
            <person name="Puazo M."/>
            <person name="Qu C."/>
            <person name="Quiroz J."/>
            <person name="Raj R."/>
            <person name="Weissenberger G."/>
            <person name="Xin Y."/>
            <person name="Zou X."/>
            <person name="Han Y."/>
            <person name="Richards S."/>
            <person name="Worley K."/>
            <person name="Muzny D."/>
            <person name="Gibbs R."/>
        </authorList>
    </citation>
    <scope>NUCLEOTIDE SEQUENCE</scope>
    <source>
        <strain evidence="10">Sampled in the wild</strain>
    </source>
</reference>
<comment type="subcellular location">
    <subcellularLocation>
        <location evidence="1">Membrane</location>
        <topology evidence="1">Multi-pass membrane protein</topology>
    </subcellularLocation>
</comment>
<evidence type="ECO:0000313" key="11">
    <source>
        <dbReference type="Proteomes" id="UP000792457"/>
    </source>
</evidence>
<dbReference type="SUPFAM" id="SSF161070">
    <property type="entry name" value="SNF-like"/>
    <property type="match status" value="1"/>
</dbReference>
<dbReference type="Proteomes" id="UP000792457">
    <property type="component" value="Unassembled WGS sequence"/>
</dbReference>
<comment type="similarity">
    <text evidence="2">Belongs to the sodium:neurotransmitter symporter (SNF) (TC 2.A.22) family.</text>
</comment>
<evidence type="ECO:0000313" key="10">
    <source>
        <dbReference type="EMBL" id="KAG8227098.1"/>
    </source>
</evidence>
<gene>
    <name evidence="10" type="ORF">J437_LFUL007435</name>
</gene>
<evidence type="ECO:0000256" key="3">
    <source>
        <dbReference type="ARBA" id="ARBA00022448"/>
    </source>
</evidence>
<dbReference type="GO" id="GO:0089718">
    <property type="term" value="P:amino acid import across plasma membrane"/>
    <property type="evidence" value="ECO:0007669"/>
    <property type="project" value="TreeGrafter"/>
</dbReference>
<dbReference type="InterPro" id="IPR000175">
    <property type="entry name" value="Na/ntran_symport"/>
</dbReference>
<name>A0A8K0K6Y3_LADFU</name>
<feature type="non-terminal residue" evidence="10">
    <location>
        <position position="350"/>
    </location>
</feature>
<feature type="transmembrane region" description="Helical" evidence="9">
    <location>
        <begin position="217"/>
        <end position="236"/>
    </location>
</feature>
<dbReference type="AlphaFoldDB" id="A0A8K0K6Y3"/>
<evidence type="ECO:0000256" key="6">
    <source>
        <dbReference type="ARBA" id="ARBA00022989"/>
    </source>
</evidence>
<keyword evidence="8" id="KW-0915">Sodium</keyword>
<feature type="binding site" evidence="8">
    <location>
        <position position="44"/>
    </location>
    <ligand>
        <name>Na(+)</name>
        <dbReference type="ChEBI" id="CHEBI:29101"/>
        <label>2</label>
    </ligand>
</feature>
<evidence type="ECO:0000256" key="2">
    <source>
        <dbReference type="ARBA" id="ARBA00006459"/>
    </source>
</evidence>
<sequence>VWVNAAAQNFNSIGIAFGSVISFASYNRFYNQILVDTLAISSINAITSILVGIFAFATIGNIATEQGSTVEDVIADGPGLVFVVYPQALAKMPIPQIWAVFFFFMLLCLGLDSQFAIVEVVVTSIKDGFPNWIKRNLKCHEVVVLVVCIVSFLFGLPNLTQGGIYFFQLIDHYAASISIMYLAFFEVIAISWFYGADRLCQNVKEMTGRMPSLYFRFCWWVAAPVLIMAVWVFSLIDYNPPTYNNGLYVYPRWAEGLGWGMSSLSLACIPVLAAVVLLRAEGRTIWEKIRFSIKSQIPECPICGQTSECDHQTTEGYTKDEEIGEMPMLIKNMDNFTINNVQSDSHDISK</sequence>
<organism evidence="10 11">
    <name type="scientific">Ladona fulva</name>
    <name type="common">Scarce chaser dragonfly</name>
    <name type="synonym">Libellula fulva</name>
    <dbReference type="NCBI Taxonomy" id="123851"/>
    <lineage>
        <taxon>Eukaryota</taxon>
        <taxon>Metazoa</taxon>
        <taxon>Ecdysozoa</taxon>
        <taxon>Arthropoda</taxon>
        <taxon>Hexapoda</taxon>
        <taxon>Insecta</taxon>
        <taxon>Pterygota</taxon>
        <taxon>Palaeoptera</taxon>
        <taxon>Odonata</taxon>
        <taxon>Epiprocta</taxon>
        <taxon>Anisoptera</taxon>
        <taxon>Libelluloidea</taxon>
        <taxon>Libellulidae</taxon>
        <taxon>Ladona</taxon>
    </lineage>
</organism>
<evidence type="ECO:0000256" key="5">
    <source>
        <dbReference type="ARBA" id="ARBA00022847"/>
    </source>
</evidence>
<feature type="transmembrane region" description="Helical" evidence="9">
    <location>
        <begin position="173"/>
        <end position="196"/>
    </location>
</feature>
<reference evidence="10" key="2">
    <citation type="submission" date="2017-10" db="EMBL/GenBank/DDBJ databases">
        <title>Ladona fulva Genome sequencing and assembly.</title>
        <authorList>
            <person name="Murali S."/>
            <person name="Richards S."/>
            <person name="Bandaranaike D."/>
            <person name="Bellair M."/>
            <person name="Blankenburg K."/>
            <person name="Chao H."/>
            <person name="Dinh H."/>
            <person name="Doddapaneni H."/>
            <person name="Dugan-Rocha S."/>
            <person name="Elkadiri S."/>
            <person name="Gnanaolivu R."/>
            <person name="Hernandez B."/>
            <person name="Skinner E."/>
            <person name="Javaid M."/>
            <person name="Lee S."/>
            <person name="Li M."/>
            <person name="Ming W."/>
            <person name="Munidasa M."/>
            <person name="Muniz J."/>
            <person name="Nguyen L."/>
            <person name="Hughes D."/>
            <person name="Osuji N."/>
            <person name="Pu L.-L."/>
            <person name="Puazo M."/>
            <person name="Qu C."/>
            <person name="Quiroz J."/>
            <person name="Raj R."/>
            <person name="Weissenberger G."/>
            <person name="Xin Y."/>
            <person name="Zou X."/>
            <person name="Han Y."/>
            <person name="Worley K."/>
            <person name="Muzny D."/>
            <person name="Gibbs R."/>
        </authorList>
    </citation>
    <scope>NUCLEOTIDE SEQUENCE</scope>
    <source>
        <strain evidence="10">Sampled in the wild</strain>
    </source>
</reference>
<dbReference type="PROSITE" id="PS50267">
    <property type="entry name" value="NA_NEUROTRAN_SYMP_3"/>
    <property type="match status" value="1"/>
</dbReference>
<dbReference type="OrthoDB" id="6581954at2759"/>
<keyword evidence="11" id="KW-1185">Reference proteome</keyword>
<dbReference type="EMBL" id="KZ308311">
    <property type="protein sequence ID" value="KAG8227098.1"/>
    <property type="molecule type" value="Genomic_DNA"/>
</dbReference>
<feature type="binding site" evidence="8">
    <location>
        <position position="109"/>
    </location>
    <ligand>
        <name>Na(+)</name>
        <dbReference type="ChEBI" id="CHEBI:29101"/>
        <label>1</label>
    </ligand>
</feature>
<evidence type="ECO:0000256" key="7">
    <source>
        <dbReference type="ARBA" id="ARBA00023136"/>
    </source>
</evidence>
<proteinExistence type="inferred from homology"/>
<dbReference type="GO" id="GO:0005886">
    <property type="term" value="C:plasma membrane"/>
    <property type="evidence" value="ECO:0007669"/>
    <property type="project" value="TreeGrafter"/>
</dbReference>
<keyword evidence="8" id="KW-0479">Metal-binding</keyword>
<dbReference type="GO" id="GO:0005283">
    <property type="term" value="F:amino acid:sodium symporter activity"/>
    <property type="evidence" value="ECO:0007669"/>
    <property type="project" value="TreeGrafter"/>
</dbReference>
<feature type="binding site" evidence="8">
    <location>
        <position position="112"/>
    </location>
    <ligand>
        <name>Na(+)</name>
        <dbReference type="ChEBI" id="CHEBI:29101"/>
        <label>1</label>
    </ligand>
</feature>
<dbReference type="PANTHER" id="PTHR11616:SF303">
    <property type="entry name" value="SODIUM- AND CHLORIDE-DEPENDENT GABA TRANSPORTER INE"/>
    <property type="match status" value="1"/>
</dbReference>
<keyword evidence="6 9" id="KW-1133">Transmembrane helix</keyword>
<feature type="transmembrane region" description="Helical" evidence="9">
    <location>
        <begin position="256"/>
        <end position="278"/>
    </location>
</feature>
<evidence type="ECO:0000256" key="9">
    <source>
        <dbReference type="SAM" id="Phobius"/>
    </source>
</evidence>
<keyword evidence="7 9" id="KW-0472">Membrane</keyword>
<accession>A0A8K0K6Y3</accession>
<feature type="binding site" evidence="8">
    <location>
        <position position="12"/>
    </location>
    <ligand>
        <name>Na(+)</name>
        <dbReference type="ChEBI" id="CHEBI:29101"/>
        <label>1</label>
    </ligand>
</feature>
<feature type="transmembrane region" description="Helical" evidence="9">
    <location>
        <begin position="142"/>
        <end position="167"/>
    </location>
</feature>
<dbReference type="GO" id="GO:0046872">
    <property type="term" value="F:metal ion binding"/>
    <property type="evidence" value="ECO:0007669"/>
    <property type="project" value="UniProtKB-KW"/>
</dbReference>
<feature type="binding site" evidence="8">
    <location>
        <position position="113"/>
    </location>
    <ligand>
        <name>Na(+)</name>
        <dbReference type="ChEBI" id="CHEBI:29101"/>
        <label>1</label>
    </ligand>
</feature>
<comment type="caution">
    <text evidence="10">The sequence shown here is derived from an EMBL/GenBank/DDBJ whole genome shotgun (WGS) entry which is preliminary data.</text>
</comment>
<keyword evidence="4 9" id="KW-0812">Transmembrane</keyword>
<dbReference type="Pfam" id="PF00209">
    <property type="entry name" value="SNF"/>
    <property type="match status" value="1"/>
</dbReference>
<evidence type="ECO:0000256" key="1">
    <source>
        <dbReference type="ARBA" id="ARBA00004141"/>
    </source>
</evidence>
<evidence type="ECO:0000256" key="4">
    <source>
        <dbReference type="ARBA" id="ARBA00022692"/>
    </source>
</evidence>
<dbReference type="PANTHER" id="PTHR11616">
    <property type="entry name" value="SODIUM/CHLORIDE DEPENDENT TRANSPORTER"/>
    <property type="match status" value="1"/>
</dbReference>
<protein>
    <submittedName>
        <fullName evidence="10">Uncharacterized protein</fullName>
    </submittedName>
</protein>
<dbReference type="InterPro" id="IPR037272">
    <property type="entry name" value="SNS_sf"/>
</dbReference>
<feature type="transmembrane region" description="Helical" evidence="9">
    <location>
        <begin position="97"/>
        <end position="122"/>
    </location>
</feature>
<keyword evidence="5" id="KW-0769">Symport</keyword>
<feature type="transmembrane region" description="Helical" evidence="9">
    <location>
        <begin position="38"/>
        <end position="59"/>
    </location>
</feature>
<dbReference type="PRINTS" id="PR00176">
    <property type="entry name" value="NANEUSMPORT"/>
</dbReference>
<keyword evidence="3" id="KW-0813">Transport</keyword>